<comment type="caution">
    <text evidence="4">The sequence shown here is derived from an EMBL/GenBank/DDBJ whole genome shotgun (WGS) entry which is preliminary data.</text>
</comment>
<feature type="repeat" description="ANK" evidence="3">
    <location>
        <begin position="719"/>
        <end position="746"/>
    </location>
</feature>
<reference evidence="4 5" key="1">
    <citation type="submission" date="2023-08" db="EMBL/GenBank/DDBJ databases">
        <title>Black Yeasts Isolated from many extreme environments.</title>
        <authorList>
            <person name="Coleine C."/>
            <person name="Stajich J.E."/>
            <person name="Selbmann L."/>
        </authorList>
    </citation>
    <scope>NUCLEOTIDE SEQUENCE [LARGE SCALE GENOMIC DNA]</scope>
    <source>
        <strain evidence="4 5">CCFEE 5885</strain>
    </source>
</reference>
<dbReference type="PANTHER" id="PTHR24123">
    <property type="entry name" value="ANKYRIN REPEAT-CONTAINING"/>
    <property type="match status" value="1"/>
</dbReference>
<evidence type="ECO:0000256" key="3">
    <source>
        <dbReference type="PROSITE-ProRule" id="PRU00023"/>
    </source>
</evidence>
<dbReference type="PANTHER" id="PTHR24123:SF33">
    <property type="entry name" value="PROTEIN HOS4"/>
    <property type="match status" value="1"/>
</dbReference>
<sequence length="746" mass="82226">MQIIRKLMKPEKSNKFLTWLHDYIWTEPCLGSSNFILEDNWMQFTESVTPLHCAAFLRIPNLIEWLVSEGVATNGMSVVGSPLHCAILGTDVFTSAIDEATDYGFIECVGAPEDTTYAAIRALIRCQADVNQVYWRRKGKTYVSALYLLLRGWASDIKALCRCINLLLNAGATLDGRAVAVAKFNERDVSVVECFGADHVEKTYRAEFLDILRSCKDSACAENQMAEFSVVDDTSKQQNVDLLQSTLRFAARFQQLPSLEKLLAIDKVDVNAADDVEGLNALHIAAKYGNIDAASILLSHGADVNAISSFGNTPLHECAWRRDTTMVSLLLSKDAITDIQNKIHNTAWSTAAIHDNIAMLEMFEATYEGQEDTICELLALKHGPLFRAAESGRAEEATVFLASNTRRANLVDEDGYNLSHRVRYMSFGLLKTLTQQGLDVRAIDKLGRTALHVIAESELPQTFSNENVRLLLAQGCDPDHISHPHGTALHALLANKSFMNETDVIKNVDYVQLFFSESVKTAVDGGGMTVLDACTTKAWHTPGFIEVFNCLLLYGMQSGTDRDLFADLVNQLLGVPDPAWTSEHLFLPRASNILRKLLTIHPDPSVIVHGLKGRRAAVWAARHSLSDLLLDLVNKGVSLTYKVEELESECVLQAMMRGHHEDAVLRSVLDLSSDHDLETKSKISGSMLHLLCAKDSSARAVVVPMLLDRGLDVDAACDNGRTPLMMAASSGRLEHLRCLLARGASV</sequence>
<keyword evidence="5" id="KW-1185">Reference proteome</keyword>
<evidence type="ECO:0000256" key="1">
    <source>
        <dbReference type="ARBA" id="ARBA00022737"/>
    </source>
</evidence>
<dbReference type="Proteomes" id="UP001345013">
    <property type="component" value="Unassembled WGS sequence"/>
</dbReference>
<feature type="repeat" description="ANK" evidence="3">
    <location>
        <begin position="277"/>
        <end position="309"/>
    </location>
</feature>
<dbReference type="InterPro" id="IPR002110">
    <property type="entry name" value="Ankyrin_rpt"/>
</dbReference>
<feature type="repeat" description="ANK" evidence="3">
    <location>
        <begin position="310"/>
        <end position="342"/>
    </location>
</feature>
<organism evidence="4 5">
    <name type="scientific">Lithohypha guttulata</name>
    <dbReference type="NCBI Taxonomy" id="1690604"/>
    <lineage>
        <taxon>Eukaryota</taxon>
        <taxon>Fungi</taxon>
        <taxon>Dikarya</taxon>
        <taxon>Ascomycota</taxon>
        <taxon>Pezizomycotina</taxon>
        <taxon>Eurotiomycetes</taxon>
        <taxon>Chaetothyriomycetidae</taxon>
        <taxon>Chaetothyriales</taxon>
        <taxon>Trichomeriaceae</taxon>
        <taxon>Lithohypha</taxon>
    </lineage>
</organism>
<protein>
    <submittedName>
        <fullName evidence="4">Transient receptor putative cation channel subfamily V member 6</fullName>
    </submittedName>
</protein>
<evidence type="ECO:0000313" key="5">
    <source>
        <dbReference type="Proteomes" id="UP001345013"/>
    </source>
</evidence>
<dbReference type="Pfam" id="PF12796">
    <property type="entry name" value="Ank_2"/>
    <property type="match status" value="2"/>
</dbReference>
<keyword evidence="1" id="KW-0677">Repeat</keyword>
<dbReference type="SMART" id="SM00248">
    <property type="entry name" value="ANK"/>
    <property type="match status" value="8"/>
</dbReference>
<dbReference type="InterPro" id="IPR051165">
    <property type="entry name" value="Multifunctional_ANK_Repeat"/>
</dbReference>
<keyword evidence="2 3" id="KW-0040">ANK repeat</keyword>
<dbReference type="InterPro" id="IPR036770">
    <property type="entry name" value="Ankyrin_rpt-contain_sf"/>
</dbReference>
<dbReference type="Gene3D" id="1.25.40.20">
    <property type="entry name" value="Ankyrin repeat-containing domain"/>
    <property type="match status" value="4"/>
</dbReference>
<proteinExistence type="predicted"/>
<dbReference type="PROSITE" id="PS50297">
    <property type="entry name" value="ANK_REP_REGION"/>
    <property type="match status" value="2"/>
</dbReference>
<dbReference type="SUPFAM" id="SSF48403">
    <property type="entry name" value="Ankyrin repeat"/>
    <property type="match status" value="3"/>
</dbReference>
<keyword evidence="4" id="KW-0675">Receptor</keyword>
<evidence type="ECO:0000256" key="2">
    <source>
        <dbReference type="ARBA" id="ARBA00023043"/>
    </source>
</evidence>
<name>A0ABR0JTD4_9EURO</name>
<accession>A0ABR0JTD4</accession>
<gene>
    <name evidence="4" type="primary">TRPV6</name>
    <name evidence="4" type="ORF">LTR24_010695</name>
</gene>
<dbReference type="EMBL" id="JAVRRG010000440">
    <property type="protein sequence ID" value="KAK5069680.1"/>
    <property type="molecule type" value="Genomic_DNA"/>
</dbReference>
<dbReference type="PROSITE" id="PS50088">
    <property type="entry name" value="ANK_REPEAT"/>
    <property type="match status" value="3"/>
</dbReference>
<evidence type="ECO:0000313" key="4">
    <source>
        <dbReference type="EMBL" id="KAK5069680.1"/>
    </source>
</evidence>